<keyword evidence="3" id="KW-1185">Reference proteome</keyword>
<dbReference type="PANTHER" id="PTHR45033:SF2">
    <property type="entry name" value="ZINC-TYPE ALCOHOL DEHYDROGENASE-LIKE PROTEIN C1773.06C"/>
    <property type="match status" value="1"/>
</dbReference>
<dbReference type="InParanoid" id="D6U3D4"/>
<dbReference type="GO" id="GO:0016491">
    <property type="term" value="F:oxidoreductase activity"/>
    <property type="evidence" value="ECO:0007669"/>
    <property type="project" value="InterPro"/>
</dbReference>
<reference evidence="2 3" key="1">
    <citation type="journal article" date="2011" name="Stand. Genomic Sci.">
        <title>Non-contiguous finished genome sequence and contextual data of the filamentous soil bacterium Ktedonobacter racemifer type strain (SOSP1-21).</title>
        <authorList>
            <person name="Chang Y.J."/>
            <person name="Land M."/>
            <person name="Hauser L."/>
            <person name="Chertkov O."/>
            <person name="Del Rio T.G."/>
            <person name="Nolan M."/>
            <person name="Copeland A."/>
            <person name="Tice H."/>
            <person name="Cheng J.F."/>
            <person name="Lucas S."/>
            <person name="Han C."/>
            <person name="Goodwin L."/>
            <person name="Pitluck S."/>
            <person name="Ivanova N."/>
            <person name="Ovchinikova G."/>
            <person name="Pati A."/>
            <person name="Chen A."/>
            <person name="Palaniappan K."/>
            <person name="Mavromatis K."/>
            <person name="Liolios K."/>
            <person name="Brettin T."/>
            <person name="Fiebig A."/>
            <person name="Rohde M."/>
            <person name="Abt B."/>
            <person name="Goker M."/>
            <person name="Detter J.C."/>
            <person name="Woyke T."/>
            <person name="Bristow J."/>
            <person name="Eisen J.A."/>
            <person name="Markowitz V."/>
            <person name="Hugenholtz P."/>
            <person name="Kyrpides N.C."/>
            <person name="Klenk H.P."/>
            <person name="Lapidus A."/>
        </authorList>
    </citation>
    <scope>NUCLEOTIDE SEQUENCE [LARGE SCALE GENOMIC DNA]</scope>
    <source>
        <strain evidence="3">DSM 44963</strain>
    </source>
</reference>
<dbReference type="InterPro" id="IPR020843">
    <property type="entry name" value="ER"/>
</dbReference>
<evidence type="ECO:0000313" key="3">
    <source>
        <dbReference type="Proteomes" id="UP000004508"/>
    </source>
</evidence>
<dbReference type="OrthoDB" id="9787435at2"/>
<dbReference type="Pfam" id="PF00107">
    <property type="entry name" value="ADH_zinc_N"/>
    <property type="match status" value="1"/>
</dbReference>
<dbReference type="eggNOG" id="COG0604">
    <property type="taxonomic scope" value="Bacteria"/>
</dbReference>
<dbReference type="Gene3D" id="3.40.50.720">
    <property type="entry name" value="NAD(P)-binding Rossmann-like Domain"/>
    <property type="match status" value="1"/>
</dbReference>
<dbReference type="InterPro" id="IPR013149">
    <property type="entry name" value="ADH-like_C"/>
</dbReference>
<sequence length="338" mass="36432">MKSYHTNKGGGLDSLTVKEHDIPTPGPHEVVVRVRASALNYRDLAILWGTYPLPIKPDGIPLADGAGEVIAIGTDVTRAKPGDRVAATPLPQWIDEPFFPGLDSAAQIGGSLDGLLTEYALLHEEWLVHIPDHLSFEEAAALPTAGVTAWNALTGARPLQAGETMLILGSGSVSLFALQFAKHLGARVIATTSSEEKAQQLHTLGADKVINYRTTPNWHETVRELTSGRGVDVVVESTNPGTLEQSIKATAVSGQVVLVGWLPSDVSTIDIGSFFFGLVALWPIFGGSRVQFHAMNRAVAQSRLRPAIDRVFPFEDAKAAYRYYEEAQPFGKVIISHN</sequence>
<dbReference type="CDD" id="cd08276">
    <property type="entry name" value="MDR7"/>
    <property type="match status" value="1"/>
</dbReference>
<protein>
    <submittedName>
        <fullName evidence="2">Alcohol dehydrogenase zinc-binding domain protein</fullName>
    </submittedName>
</protein>
<dbReference type="RefSeq" id="WP_007918345.1">
    <property type="nucleotide sequence ID" value="NZ_ADVG01000004.1"/>
</dbReference>
<comment type="caution">
    <text evidence="2">The sequence shown here is derived from an EMBL/GenBank/DDBJ whole genome shotgun (WGS) entry which is preliminary data.</text>
</comment>
<proteinExistence type="predicted"/>
<dbReference type="InterPro" id="IPR013154">
    <property type="entry name" value="ADH-like_N"/>
</dbReference>
<accession>D6U3D4</accession>
<name>D6U3D4_KTERA</name>
<dbReference type="InterPro" id="IPR011032">
    <property type="entry name" value="GroES-like_sf"/>
</dbReference>
<dbReference type="STRING" id="485913.Krac_1830"/>
<dbReference type="InterPro" id="IPR036291">
    <property type="entry name" value="NAD(P)-bd_dom_sf"/>
</dbReference>
<gene>
    <name evidence="2" type="ORF">Krac_1830</name>
</gene>
<dbReference type="Pfam" id="PF08240">
    <property type="entry name" value="ADH_N"/>
    <property type="match status" value="1"/>
</dbReference>
<dbReference type="EMBL" id="ADVG01000004">
    <property type="protein sequence ID" value="EFH81138.1"/>
    <property type="molecule type" value="Genomic_DNA"/>
</dbReference>
<dbReference type="SUPFAM" id="SSF51735">
    <property type="entry name" value="NAD(P)-binding Rossmann-fold domains"/>
    <property type="match status" value="1"/>
</dbReference>
<dbReference type="SMART" id="SM00829">
    <property type="entry name" value="PKS_ER"/>
    <property type="match status" value="1"/>
</dbReference>
<dbReference type="FunCoup" id="D6U3D4">
    <property type="interactions" value="458"/>
</dbReference>
<dbReference type="AlphaFoldDB" id="D6U3D4"/>
<feature type="domain" description="Enoyl reductase (ER)" evidence="1">
    <location>
        <begin position="10"/>
        <end position="335"/>
    </location>
</feature>
<dbReference type="Gene3D" id="3.90.180.10">
    <property type="entry name" value="Medium-chain alcohol dehydrogenases, catalytic domain"/>
    <property type="match status" value="1"/>
</dbReference>
<dbReference type="PANTHER" id="PTHR45033">
    <property type="match status" value="1"/>
</dbReference>
<dbReference type="SUPFAM" id="SSF50129">
    <property type="entry name" value="GroES-like"/>
    <property type="match status" value="1"/>
</dbReference>
<dbReference type="Proteomes" id="UP000004508">
    <property type="component" value="Unassembled WGS sequence"/>
</dbReference>
<evidence type="ECO:0000259" key="1">
    <source>
        <dbReference type="SMART" id="SM00829"/>
    </source>
</evidence>
<evidence type="ECO:0000313" key="2">
    <source>
        <dbReference type="EMBL" id="EFH81138.1"/>
    </source>
</evidence>
<organism evidence="2 3">
    <name type="scientific">Ktedonobacter racemifer DSM 44963</name>
    <dbReference type="NCBI Taxonomy" id="485913"/>
    <lineage>
        <taxon>Bacteria</taxon>
        <taxon>Bacillati</taxon>
        <taxon>Chloroflexota</taxon>
        <taxon>Ktedonobacteria</taxon>
        <taxon>Ktedonobacterales</taxon>
        <taxon>Ktedonobacteraceae</taxon>
        <taxon>Ktedonobacter</taxon>
    </lineage>
</organism>
<dbReference type="InterPro" id="IPR052711">
    <property type="entry name" value="Zinc_ADH-like"/>
</dbReference>